<keyword evidence="4" id="KW-1185">Reference proteome</keyword>
<dbReference type="Pfam" id="PF13926">
    <property type="entry name" value="DUF4211"/>
    <property type="match status" value="1"/>
</dbReference>
<organism evidence="3 4">
    <name type="scientific">Seiridium unicorne</name>
    <dbReference type="NCBI Taxonomy" id="138068"/>
    <lineage>
        <taxon>Eukaryota</taxon>
        <taxon>Fungi</taxon>
        <taxon>Dikarya</taxon>
        <taxon>Ascomycota</taxon>
        <taxon>Pezizomycotina</taxon>
        <taxon>Sordariomycetes</taxon>
        <taxon>Xylariomycetidae</taxon>
        <taxon>Amphisphaeriales</taxon>
        <taxon>Sporocadaceae</taxon>
        <taxon>Seiridium</taxon>
    </lineage>
</organism>
<feature type="compositionally biased region" description="Acidic residues" evidence="1">
    <location>
        <begin position="150"/>
        <end position="160"/>
    </location>
</feature>
<dbReference type="EMBL" id="JARVKF010000201">
    <property type="protein sequence ID" value="KAK9421220.1"/>
    <property type="molecule type" value="Genomic_DNA"/>
</dbReference>
<feature type="compositionally biased region" description="Basic residues" evidence="1">
    <location>
        <begin position="70"/>
        <end position="84"/>
    </location>
</feature>
<accession>A0ABR2V2T0</accession>
<feature type="compositionally biased region" description="Acidic residues" evidence="1">
    <location>
        <begin position="284"/>
        <end position="311"/>
    </location>
</feature>
<proteinExistence type="predicted"/>
<dbReference type="PANTHER" id="PTHR14689">
    <property type="entry name" value="PHORBOL-ESTER_DAG-TYPE DOMAIN-CONTAINING PROTEIN"/>
    <property type="match status" value="1"/>
</dbReference>
<feature type="compositionally biased region" description="Polar residues" evidence="1">
    <location>
        <begin position="54"/>
        <end position="64"/>
    </location>
</feature>
<evidence type="ECO:0000313" key="4">
    <source>
        <dbReference type="Proteomes" id="UP001408356"/>
    </source>
</evidence>
<feature type="domain" description="DUF4211" evidence="2">
    <location>
        <begin position="344"/>
        <end position="481"/>
    </location>
</feature>
<feature type="region of interest" description="Disordered" evidence="1">
    <location>
        <begin position="484"/>
        <end position="521"/>
    </location>
</feature>
<reference evidence="3 4" key="1">
    <citation type="journal article" date="2024" name="J. Plant Pathol.">
        <title>Sequence and assembly of the genome of Seiridium unicorne, isolate CBS 538.82, causal agent of cypress canker disease.</title>
        <authorList>
            <person name="Scali E."/>
            <person name="Rocca G.D."/>
            <person name="Danti R."/>
            <person name="Garbelotto M."/>
            <person name="Barberini S."/>
            <person name="Baroncelli R."/>
            <person name="Emiliani G."/>
        </authorList>
    </citation>
    <scope>NUCLEOTIDE SEQUENCE [LARGE SCALE GENOMIC DNA]</scope>
    <source>
        <strain evidence="3 4">BM-138-508</strain>
    </source>
</reference>
<feature type="compositionally biased region" description="Low complexity" evidence="1">
    <location>
        <begin position="197"/>
        <end position="207"/>
    </location>
</feature>
<feature type="region of interest" description="Disordered" evidence="1">
    <location>
        <begin position="1"/>
        <end position="347"/>
    </location>
</feature>
<evidence type="ECO:0000313" key="3">
    <source>
        <dbReference type="EMBL" id="KAK9421220.1"/>
    </source>
</evidence>
<protein>
    <recommendedName>
        <fullName evidence="2">DUF4211 domain-containing protein</fullName>
    </recommendedName>
</protein>
<evidence type="ECO:0000256" key="1">
    <source>
        <dbReference type="SAM" id="MobiDB-lite"/>
    </source>
</evidence>
<feature type="compositionally biased region" description="Basic and acidic residues" evidence="1">
    <location>
        <begin position="235"/>
        <end position="244"/>
    </location>
</feature>
<comment type="caution">
    <text evidence="3">The sequence shown here is derived from an EMBL/GenBank/DDBJ whole genome shotgun (WGS) entry which is preliminary data.</text>
</comment>
<feature type="compositionally biased region" description="Low complexity" evidence="1">
    <location>
        <begin position="36"/>
        <end position="53"/>
    </location>
</feature>
<feature type="compositionally biased region" description="Acidic residues" evidence="1">
    <location>
        <begin position="102"/>
        <end position="125"/>
    </location>
</feature>
<dbReference type="PANTHER" id="PTHR14689:SF0">
    <property type="entry name" value="COILED-COIL DOMAIN-CONTAINING PROTEIN 82"/>
    <property type="match status" value="1"/>
</dbReference>
<evidence type="ECO:0000259" key="2">
    <source>
        <dbReference type="Pfam" id="PF13926"/>
    </source>
</evidence>
<name>A0ABR2V2T0_9PEZI</name>
<dbReference type="InterPro" id="IPR025451">
    <property type="entry name" value="DUF4211"/>
</dbReference>
<gene>
    <name evidence="3" type="ORF">SUNI508_06068</name>
</gene>
<sequence length="615" mass="68446">MAPKRKRQARLTFEPTGAQSSPNSQFSPANVRYAGSSQLKSSPSLPKPASRASGSTKGQKTIQDSLGKMKSTHRGSHSSPRKGKPSTVSFMPRSQRVRVDTDSSDEGADEGAVERGDDSDEDDDAAVPRLPPLPTSSQSVSTRLKRAVISDDDEEDEDDIPVAPSSSRRRRPAVIELDTDSESDVSPAKKRKTVHQSQVSSGASKSSTEQPTGRRLIRKGQPPSSPTKRHRGHRTEKQKNMELLKRRRAGEKINQLTSSDSESGDDKKGLYDTDSDDALQVLEEFPDDEEESEVPEEVVAEDEDEDDDDEPAPSRKSKNVRPSSFISKPKDRDSAGSDESDLDDFVVEDDDAPIGVPTDMNIPIEFTAQARKPLKEQFPHVVEWLVHNKVNPAFDRKADIYTHAWRKLDDEVRGLASSKFVSAVWKVEFYRSLKARPKLEAFEIGKVDLDLYDTCEACGRSGHPATWKIVFQGRPYLKDTLDEIESDSEDSDADSDASGHASVDTQGNSLPPVSREWSVGSTCSSNAETAHSLLHWKYHLKEWVQDRLELDGHMKAAKLKEREKMKPKKRRQAANDIVDKWQEDGVITSLYNDFRAVLQEARNKSTSGRGGPKWK</sequence>
<feature type="compositionally biased region" description="Polar residues" evidence="1">
    <location>
        <begin position="17"/>
        <end position="28"/>
    </location>
</feature>
<feature type="compositionally biased region" description="Acidic residues" evidence="1">
    <location>
        <begin position="336"/>
        <end position="347"/>
    </location>
</feature>
<feature type="compositionally biased region" description="Acidic residues" evidence="1">
    <location>
        <begin position="484"/>
        <end position="495"/>
    </location>
</feature>
<dbReference type="Proteomes" id="UP001408356">
    <property type="component" value="Unassembled WGS sequence"/>
</dbReference>